<protein>
    <submittedName>
        <fullName evidence="2">Acetyltransferase (GNAT) family protein</fullName>
    </submittedName>
</protein>
<dbReference type="PROSITE" id="PS51186">
    <property type="entry name" value="GNAT"/>
    <property type="match status" value="1"/>
</dbReference>
<name>A0A1G8D7V6_9MICC</name>
<dbReference type="InterPro" id="IPR000182">
    <property type="entry name" value="GNAT_dom"/>
</dbReference>
<dbReference type="OrthoDB" id="4966223at2"/>
<dbReference type="InterPro" id="IPR016181">
    <property type="entry name" value="Acyl_CoA_acyltransferase"/>
</dbReference>
<dbReference type="EMBL" id="FNDT01000001">
    <property type="protein sequence ID" value="SDH53419.1"/>
    <property type="molecule type" value="Genomic_DNA"/>
</dbReference>
<keyword evidence="2" id="KW-0808">Transferase</keyword>
<evidence type="ECO:0000259" key="1">
    <source>
        <dbReference type="PROSITE" id="PS51186"/>
    </source>
</evidence>
<organism evidence="2 3">
    <name type="scientific">Arthrobacter subterraneus</name>
    <dbReference type="NCBI Taxonomy" id="335973"/>
    <lineage>
        <taxon>Bacteria</taxon>
        <taxon>Bacillati</taxon>
        <taxon>Actinomycetota</taxon>
        <taxon>Actinomycetes</taxon>
        <taxon>Micrococcales</taxon>
        <taxon>Micrococcaceae</taxon>
        <taxon>Arthrobacter</taxon>
    </lineage>
</organism>
<accession>A0A1G8D7V6</accession>
<evidence type="ECO:0000313" key="2">
    <source>
        <dbReference type="EMBL" id="SDH53419.1"/>
    </source>
</evidence>
<evidence type="ECO:0000313" key="3">
    <source>
        <dbReference type="Proteomes" id="UP000199258"/>
    </source>
</evidence>
<dbReference type="Proteomes" id="UP000199258">
    <property type="component" value="Unassembled WGS sequence"/>
</dbReference>
<sequence>MEAALSDQLVRTWISGWAKCRGYTPQDRGRSVSVLLTDQQDQLETIVYEPTIGEFLELASETREDSRRVLTVVTNRMHDLIEASAPLQLRVTDSQQALMCADMDGQDVEDPLPPDEEFKLEHIREADCRRVSVTVNGEEVARGSVARQDNHAVFDRIITDPLYRRRGLGSFVMRALTAAILEEDVETGLLMASESGRHLYQYLGWTYLADAFVIRR</sequence>
<gene>
    <name evidence="2" type="ORF">SAMN04488693_101500</name>
</gene>
<keyword evidence="3" id="KW-1185">Reference proteome</keyword>
<dbReference type="RefSeq" id="WP_090584359.1">
    <property type="nucleotide sequence ID" value="NZ_FNDT01000001.1"/>
</dbReference>
<proteinExistence type="predicted"/>
<reference evidence="2 3" key="1">
    <citation type="submission" date="2016-10" db="EMBL/GenBank/DDBJ databases">
        <authorList>
            <person name="de Groot N.N."/>
        </authorList>
    </citation>
    <scope>NUCLEOTIDE SEQUENCE [LARGE SCALE GENOMIC DNA]</scope>
    <source>
        <strain evidence="2 3">NP_1H</strain>
    </source>
</reference>
<dbReference type="STRING" id="335973.SAMN04488693_101500"/>
<dbReference type="GO" id="GO:0016747">
    <property type="term" value="F:acyltransferase activity, transferring groups other than amino-acyl groups"/>
    <property type="evidence" value="ECO:0007669"/>
    <property type="project" value="InterPro"/>
</dbReference>
<dbReference type="AlphaFoldDB" id="A0A1G8D7V6"/>
<dbReference type="Pfam" id="PF13508">
    <property type="entry name" value="Acetyltransf_7"/>
    <property type="match status" value="1"/>
</dbReference>
<feature type="domain" description="N-acetyltransferase" evidence="1">
    <location>
        <begin position="87"/>
        <end position="216"/>
    </location>
</feature>
<dbReference type="SUPFAM" id="SSF55729">
    <property type="entry name" value="Acyl-CoA N-acyltransferases (Nat)"/>
    <property type="match status" value="1"/>
</dbReference>
<dbReference type="Gene3D" id="3.40.630.30">
    <property type="match status" value="1"/>
</dbReference>